<comment type="caution">
    <text evidence="1">The sequence shown here is derived from an EMBL/GenBank/DDBJ whole genome shotgun (WGS) entry which is preliminary data.</text>
</comment>
<evidence type="ECO:0000313" key="1">
    <source>
        <dbReference type="EMBL" id="OQP31780.1"/>
    </source>
</evidence>
<keyword evidence="2" id="KW-1185">Reference proteome</keyword>
<proteinExistence type="predicted"/>
<dbReference type="EMBL" id="MWUE01000025">
    <property type="protein sequence ID" value="OQP31780.1"/>
    <property type="molecule type" value="Genomic_DNA"/>
</dbReference>
<dbReference type="RefSeq" id="WP_081140710.1">
    <property type="nucleotide sequence ID" value="NZ_MWUE01000025.1"/>
</dbReference>
<reference evidence="1 2" key="1">
    <citation type="submission" date="2017-02" db="EMBL/GenBank/DDBJ databases">
        <title>Whole genome shotgun sequence of Pantoea agglomerans strain AS1 isolated from a cycad, Zamia floridana in Central Florida, USA.</title>
        <authorList>
            <person name="Lata P."/>
            <person name="Govindarajan S."/>
            <person name="Qi F."/>
            <person name="Li J.-L."/>
            <person name="Maurya S.K."/>
            <person name="Sahoo M.K."/>
        </authorList>
    </citation>
    <scope>NUCLEOTIDE SEQUENCE [LARGE SCALE GENOMIC DNA]</scope>
    <source>
        <strain evidence="1 2">AS1</strain>
    </source>
</reference>
<dbReference type="Proteomes" id="UP000192769">
    <property type="component" value="Unassembled WGS sequence"/>
</dbReference>
<dbReference type="AlphaFoldDB" id="A0A1V9DD27"/>
<organism evidence="1 2">
    <name type="scientific">Pantoea latae</name>
    <dbReference type="NCBI Taxonomy" id="1964541"/>
    <lineage>
        <taxon>Bacteria</taxon>
        <taxon>Pseudomonadati</taxon>
        <taxon>Pseudomonadota</taxon>
        <taxon>Gammaproteobacteria</taxon>
        <taxon>Enterobacterales</taxon>
        <taxon>Erwiniaceae</taxon>
        <taxon>Pantoea</taxon>
    </lineage>
</organism>
<sequence length="66" mass="7410">MQGWRYVFRQRRSLAGVSTRVVEQRAKKRAGHQAGEIVETQAIFTCAIATKVTICVRVVSLIHALL</sequence>
<evidence type="ECO:0000313" key="2">
    <source>
        <dbReference type="Proteomes" id="UP000192769"/>
    </source>
</evidence>
<name>A0A1V9DD27_9GAMM</name>
<protein>
    <submittedName>
        <fullName evidence="1">Uncharacterized protein</fullName>
    </submittedName>
</protein>
<gene>
    <name evidence="1" type="ORF">B2J69_16355</name>
</gene>
<accession>A0A1V9DD27</accession>